<name>A0ABW9YP74_9GAMM</name>
<keyword evidence="4" id="KW-1185">Reference proteome</keyword>
<evidence type="ECO:0008006" key="5">
    <source>
        <dbReference type="Google" id="ProtNLM"/>
    </source>
</evidence>
<evidence type="ECO:0000256" key="2">
    <source>
        <dbReference type="SAM" id="SignalP"/>
    </source>
</evidence>
<protein>
    <recommendedName>
        <fullName evidence="5">DUF4189 domain-containing protein</fullName>
    </recommendedName>
</protein>
<feature type="coiled-coil region" evidence="1">
    <location>
        <begin position="21"/>
        <end position="48"/>
    </location>
</feature>
<feature type="chain" id="PRO_5045696112" description="DUF4189 domain-containing protein" evidence="2">
    <location>
        <begin position="19"/>
        <end position="111"/>
    </location>
</feature>
<keyword evidence="1" id="KW-0175">Coiled coil</keyword>
<proteinExistence type="predicted"/>
<dbReference type="RefSeq" id="WP_160657550.1">
    <property type="nucleotide sequence ID" value="NZ_RSEJ01000034.1"/>
</dbReference>
<dbReference type="EMBL" id="RSEJ01000034">
    <property type="protein sequence ID" value="NBI55677.1"/>
    <property type="molecule type" value="Genomic_DNA"/>
</dbReference>
<evidence type="ECO:0000256" key="1">
    <source>
        <dbReference type="SAM" id="Coils"/>
    </source>
</evidence>
<comment type="caution">
    <text evidence="3">The sequence shown here is derived from an EMBL/GenBank/DDBJ whole genome shotgun (WGS) entry which is preliminary data.</text>
</comment>
<sequence>MKKIILITALAFSVPSWAFSQGNHEARIASLEQQVRLLSKQIKYLERQIALQDDVNESGDHMYQCKIRVFGEQYTGRSANRGSAVTKAVDACTDAQEDMFCRPDSVQCQKY</sequence>
<keyword evidence="2" id="KW-0732">Signal</keyword>
<evidence type="ECO:0000313" key="4">
    <source>
        <dbReference type="Proteomes" id="UP000738517"/>
    </source>
</evidence>
<gene>
    <name evidence="3" type="ORF">EIZ48_24485</name>
</gene>
<accession>A0ABW9YP74</accession>
<dbReference type="Proteomes" id="UP000738517">
    <property type="component" value="Unassembled WGS sequence"/>
</dbReference>
<feature type="signal peptide" evidence="2">
    <location>
        <begin position="1"/>
        <end position="18"/>
    </location>
</feature>
<organism evidence="3 4">
    <name type="scientific">Photobacterium alginatilyticum</name>
    <dbReference type="NCBI Taxonomy" id="1775171"/>
    <lineage>
        <taxon>Bacteria</taxon>
        <taxon>Pseudomonadati</taxon>
        <taxon>Pseudomonadota</taxon>
        <taxon>Gammaproteobacteria</taxon>
        <taxon>Vibrionales</taxon>
        <taxon>Vibrionaceae</taxon>
        <taxon>Photobacterium</taxon>
    </lineage>
</organism>
<reference evidence="3 4" key="1">
    <citation type="journal article" date="2017" name="Int. J. Syst. Evol. Microbiol.">
        <title>Photobacterium alginatilyticum sp. nov., a marine bacterium isolated from bottom seawater.</title>
        <authorList>
            <person name="Wang X."/>
            <person name="Wang Y."/>
            <person name="Yang X."/>
            <person name="Sun H."/>
            <person name="Li B."/>
            <person name="Zhang X.H."/>
        </authorList>
    </citation>
    <scope>NUCLEOTIDE SEQUENCE [LARGE SCALE GENOMIC DNA]</scope>
    <source>
        <strain evidence="3 4">P03D4</strain>
    </source>
</reference>
<evidence type="ECO:0000313" key="3">
    <source>
        <dbReference type="EMBL" id="NBI55677.1"/>
    </source>
</evidence>